<dbReference type="Pfam" id="PF00583">
    <property type="entry name" value="Acetyltransf_1"/>
    <property type="match status" value="1"/>
</dbReference>
<feature type="domain" description="N-acetyltransferase" evidence="1">
    <location>
        <begin position="9"/>
        <end position="109"/>
    </location>
</feature>
<dbReference type="GO" id="GO:0016747">
    <property type="term" value="F:acyltransferase activity, transferring groups other than amino-acyl groups"/>
    <property type="evidence" value="ECO:0007669"/>
    <property type="project" value="InterPro"/>
</dbReference>
<sequence length="331" mass="39434">MQIVFYTSDLYEQLMFFLIENFPNRDKRYLNWWLKQATDVKKELLNRTFLVMDADKIVACTTASWNKIKIYGQEQEFYWEGNTIVSKVYRGKGIGRMIYEQMGRYSERCTTGFTKAAYDIQPKIIPHLRSVSVVFVYLFVNRYFFYSLYEKMLHYRLEQTDVFYPSVIKIKNMQFCRIDSMEQMVFTPDGFWQNDDIEIIRDKSFFLKRFFDIYKKYVVYEGLLKGELVCYFVVRLAYYKGFNIISLVDFRYKKKDYMNNIDKAVSKIAKMNHIGFALTLTSLKKQVLSFFPIVLRTNKKIYGGTTFPGEEGECSLLITSADSDLDFVYYS</sequence>
<dbReference type="Proteomes" id="UP000325055">
    <property type="component" value="Unassembled WGS sequence"/>
</dbReference>
<dbReference type="RefSeq" id="WP_149949832.1">
    <property type="nucleotide sequence ID" value="NZ_RCXI01000009.1"/>
</dbReference>
<dbReference type="InterPro" id="IPR000182">
    <property type="entry name" value="GNAT_dom"/>
</dbReference>
<reference evidence="2 3" key="1">
    <citation type="journal article" date="2019" name="Nat. Med.">
        <title>A library of human gut bacterial isolates paired with longitudinal multiomics data enables mechanistic microbiome research.</title>
        <authorList>
            <person name="Poyet M."/>
            <person name="Groussin M."/>
            <person name="Gibbons S.M."/>
            <person name="Avila-Pacheco J."/>
            <person name="Jiang X."/>
            <person name="Kearney S.M."/>
            <person name="Perrotta A.R."/>
            <person name="Berdy B."/>
            <person name="Zhao S."/>
            <person name="Lieberman T.D."/>
            <person name="Swanson P.K."/>
            <person name="Smith M."/>
            <person name="Roesemann S."/>
            <person name="Alexander J.E."/>
            <person name="Rich S.A."/>
            <person name="Livny J."/>
            <person name="Vlamakis H."/>
            <person name="Clish C."/>
            <person name="Bullock K."/>
            <person name="Deik A."/>
            <person name="Scott J."/>
            <person name="Pierce K.A."/>
            <person name="Xavier R.J."/>
            <person name="Alm E.J."/>
        </authorList>
    </citation>
    <scope>NUCLEOTIDE SEQUENCE [LARGE SCALE GENOMIC DNA]</scope>
    <source>
        <strain evidence="2 3">BIOML-A7</strain>
    </source>
</reference>
<dbReference type="EMBL" id="VVYW01000009">
    <property type="protein sequence ID" value="KAA5408689.1"/>
    <property type="molecule type" value="Genomic_DNA"/>
</dbReference>
<protein>
    <submittedName>
        <fullName evidence="2">GNAT family N-acetyltransferase</fullName>
    </submittedName>
</protein>
<evidence type="ECO:0000313" key="2">
    <source>
        <dbReference type="EMBL" id="KAA5408689.1"/>
    </source>
</evidence>
<dbReference type="Gene3D" id="3.40.630.30">
    <property type="match status" value="1"/>
</dbReference>
<evidence type="ECO:0000313" key="3">
    <source>
        <dbReference type="Proteomes" id="UP000325055"/>
    </source>
</evidence>
<proteinExistence type="predicted"/>
<gene>
    <name evidence="2" type="ORF">F2Y86_12885</name>
</gene>
<organism evidence="2 3">
    <name type="scientific">Bacteroides cellulosilyticus</name>
    <dbReference type="NCBI Taxonomy" id="246787"/>
    <lineage>
        <taxon>Bacteria</taxon>
        <taxon>Pseudomonadati</taxon>
        <taxon>Bacteroidota</taxon>
        <taxon>Bacteroidia</taxon>
        <taxon>Bacteroidales</taxon>
        <taxon>Bacteroidaceae</taxon>
        <taxon>Bacteroides</taxon>
    </lineage>
</organism>
<dbReference type="InterPro" id="IPR016181">
    <property type="entry name" value="Acyl_CoA_acyltransferase"/>
</dbReference>
<dbReference type="AlphaFoldDB" id="A0A5M6A8B8"/>
<dbReference type="CDD" id="cd04301">
    <property type="entry name" value="NAT_SF"/>
    <property type="match status" value="1"/>
</dbReference>
<comment type="caution">
    <text evidence="2">The sequence shown here is derived from an EMBL/GenBank/DDBJ whole genome shotgun (WGS) entry which is preliminary data.</text>
</comment>
<accession>A0A5M6A8B8</accession>
<name>A0A5M6A8B8_9BACE</name>
<keyword evidence="2" id="KW-0808">Transferase</keyword>
<dbReference type="SUPFAM" id="SSF55729">
    <property type="entry name" value="Acyl-CoA N-acyltransferases (Nat)"/>
    <property type="match status" value="1"/>
</dbReference>
<evidence type="ECO:0000259" key="1">
    <source>
        <dbReference type="Pfam" id="PF00583"/>
    </source>
</evidence>